<organism evidence="1">
    <name type="scientific">marine metagenome</name>
    <dbReference type="NCBI Taxonomy" id="408172"/>
    <lineage>
        <taxon>unclassified sequences</taxon>
        <taxon>metagenomes</taxon>
        <taxon>ecological metagenomes</taxon>
    </lineage>
</organism>
<evidence type="ECO:0000313" key="1">
    <source>
        <dbReference type="EMBL" id="SVB84254.1"/>
    </source>
</evidence>
<name>A0A382HAA6_9ZZZZ</name>
<proteinExistence type="predicted"/>
<feature type="non-terminal residue" evidence="1">
    <location>
        <position position="81"/>
    </location>
</feature>
<protein>
    <submittedName>
        <fullName evidence="1">Uncharacterized protein</fullName>
    </submittedName>
</protein>
<dbReference type="AlphaFoldDB" id="A0A382HAA6"/>
<accession>A0A382HAA6</accession>
<dbReference type="EMBL" id="UINC01060104">
    <property type="protein sequence ID" value="SVB84254.1"/>
    <property type="molecule type" value="Genomic_DNA"/>
</dbReference>
<gene>
    <name evidence="1" type="ORF">METZ01_LOCUS237108</name>
</gene>
<sequence>MNSRIMPESVSIKPALLIMKNKAIMETQSGKGIISIRKKKKNPFPLNFILAKTYPALVDRNVTKAADTIETKRVLYKLVHI</sequence>
<reference evidence="1" key="1">
    <citation type="submission" date="2018-05" db="EMBL/GenBank/DDBJ databases">
        <authorList>
            <person name="Lanie J.A."/>
            <person name="Ng W.-L."/>
            <person name="Kazmierczak K.M."/>
            <person name="Andrzejewski T.M."/>
            <person name="Davidsen T.M."/>
            <person name="Wayne K.J."/>
            <person name="Tettelin H."/>
            <person name="Glass J.I."/>
            <person name="Rusch D."/>
            <person name="Podicherti R."/>
            <person name="Tsui H.-C.T."/>
            <person name="Winkler M.E."/>
        </authorList>
    </citation>
    <scope>NUCLEOTIDE SEQUENCE</scope>
</reference>